<evidence type="ECO:0000313" key="3">
    <source>
        <dbReference type="Proteomes" id="UP000284379"/>
    </source>
</evidence>
<dbReference type="CDD" id="cd17242">
    <property type="entry name" value="MobM_relaxase"/>
    <property type="match status" value="1"/>
</dbReference>
<keyword evidence="1" id="KW-0175">Coiled coil</keyword>
<dbReference type="GO" id="GO:0003677">
    <property type="term" value="F:DNA binding"/>
    <property type="evidence" value="ECO:0007669"/>
    <property type="project" value="InterPro"/>
</dbReference>
<sequence length="322" mass="36737">MGFAVLHIEKGTAGKAGGLGSHIDRTKKVLNADPKLSEKNFYVRTDFDKGRIYPTMQREAKPLQERIDARIKDGYKGKTAIRKDAVTHLNIVLSGSHDDMQRIAKSSDKLIEWALQNAKFIGEKFGFQNIVEFGVHLDERTPHIHCVVVPLTKDGRLSAKEMMGDRRKMSQLQEDYGKAMQERFGLQRGIKGSTATHDSVREYYARINECMSSMANEGIKIPEVFITPPQIDIPPLMGRENWAKKQNQAIYKAFSSGAKDILQKIQKRDTAQIRDENNSKMKLTEANQRLKKENAQLHAIIKRQDKELHPERYIKTDKGYTL</sequence>
<feature type="coiled-coil region" evidence="1">
    <location>
        <begin position="273"/>
        <end position="307"/>
    </location>
</feature>
<dbReference type="InterPro" id="IPR001668">
    <property type="entry name" value="Mob_Pre"/>
</dbReference>
<dbReference type="NCBIfam" id="NF041497">
    <property type="entry name" value="MobV"/>
    <property type="match status" value="1"/>
</dbReference>
<dbReference type="RefSeq" id="WP_117830273.1">
    <property type="nucleotide sequence ID" value="NZ_CABJFV010000054.1"/>
</dbReference>
<dbReference type="GO" id="GO:0006310">
    <property type="term" value="P:DNA recombination"/>
    <property type="evidence" value="ECO:0007669"/>
    <property type="project" value="InterPro"/>
</dbReference>
<name>A0A413V1Q4_9BACE</name>
<comment type="caution">
    <text evidence="2">The sequence shown here is derived from an EMBL/GenBank/DDBJ whole genome shotgun (WGS) entry which is preliminary data.</text>
</comment>
<dbReference type="Gene3D" id="3.30.930.30">
    <property type="match status" value="1"/>
</dbReference>
<organism evidence="2 3">
    <name type="scientific">Bacteroides nordii</name>
    <dbReference type="NCBI Taxonomy" id="291645"/>
    <lineage>
        <taxon>Bacteria</taxon>
        <taxon>Pseudomonadati</taxon>
        <taxon>Bacteroidota</taxon>
        <taxon>Bacteroidia</taxon>
        <taxon>Bacteroidales</taxon>
        <taxon>Bacteroidaceae</taxon>
        <taxon>Bacteroides</taxon>
    </lineage>
</organism>
<dbReference type="Pfam" id="PF01076">
    <property type="entry name" value="Mob_Pre"/>
    <property type="match status" value="1"/>
</dbReference>
<evidence type="ECO:0008006" key="4">
    <source>
        <dbReference type="Google" id="ProtNLM"/>
    </source>
</evidence>
<dbReference type="EMBL" id="QSGO01000054">
    <property type="protein sequence ID" value="RHB27620.1"/>
    <property type="molecule type" value="Genomic_DNA"/>
</dbReference>
<evidence type="ECO:0000256" key="1">
    <source>
        <dbReference type="SAM" id="Coils"/>
    </source>
</evidence>
<dbReference type="Proteomes" id="UP000284379">
    <property type="component" value="Unassembled WGS sequence"/>
</dbReference>
<evidence type="ECO:0000313" key="2">
    <source>
        <dbReference type="EMBL" id="RHB27620.1"/>
    </source>
</evidence>
<gene>
    <name evidence="2" type="ORF">DW888_21170</name>
</gene>
<protein>
    <recommendedName>
        <fullName evidence="4">Mobilization protein</fullName>
    </recommendedName>
</protein>
<proteinExistence type="predicted"/>
<reference evidence="2 3" key="1">
    <citation type="submission" date="2018-08" db="EMBL/GenBank/DDBJ databases">
        <title>A genome reference for cultivated species of the human gut microbiota.</title>
        <authorList>
            <person name="Zou Y."/>
            <person name="Xue W."/>
            <person name="Luo G."/>
        </authorList>
    </citation>
    <scope>NUCLEOTIDE SEQUENCE [LARGE SCALE GENOMIC DNA]</scope>
    <source>
        <strain evidence="2 3">AM40-30BH</strain>
    </source>
</reference>
<accession>A0A413V1Q4</accession>
<dbReference type="AlphaFoldDB" id="A0A413V1Q4"/>